<name>A0A401S2V0_CHIPU</name>
<protein>
    <recommendedName>
        <fullName evidence="3">OCIA domain-containing protein</fullName>
    </recommendedName>
</protein>
<sequence length="150" mass="16473">MSNKTSPPLNQEPAPTPQQGGYVNGPNYEKVGKIIMECKSESFWYRALPLSIASMLATQGLVYKGILSPSKRFGSIPKVALAGVLGFVVGKISYVGACRQKFQNAGFPPFGTAFPYGFRNFPFGRPHHGCDHHDGKNRPHGIPDHWKKSQ</sequence>
<accession>A0A401S2V0</accession>
<dbReference type="InterPro" id="IPR040187">
    <property type="entry name" value="OCAD1/2"/>
</dbReference>
<keyword evidence="2" id="KW-0812">Transmembrane</keyword>
<evidence type="ECO:0000256" key="1">
    <source>
        <dbReference type="SAM" id="MobiDB-lite"/>
    </source>
</evidence>
<dbReference type="OMA" id="IIMECKS"/>
<dbReference type="PANTHER" id="PTHR13336:SF2">
    <property type="entry name" value="OCIA DOMAIN-CONTAINING PROTEIN 2"/>
    <property type="match status" value="1"/>
</dbReference>
<feature type="transmembrane region" description="Helical" evidence="2">
    <location>
        <begin position="75"/>
        <end position="94"/>
    </location>
</feature>
<dbReference type="InterPro" id="IPR009764">
    <property type="entry name" value="OCIA_dom"/>
</dbReference>
<feature type="transmembrane region" description="Helical" evidence="2">
    <location>
        <begin position="43"/>
        <end position="63"/>
    </location>
</feature>
<evidence type="ECO:0000259" key="3">
    <source>
        <dbReference type="Pfam" id="PF07051"/>
    </source>
</evidence>
<evidence type="ECO:0000256" key="2">
    <source>
        <dbReference type="SAM" id="Phobius"/>
    </source>
</evidence>
<keyword evidence="2" id="KW-1133">Transmembrane helix</keyword>
<dbReference type="EMBL" id="BEZZ01000064">
    <property type="protein sequence ID" value="GCC24688.1"/>
    <property type="molecule type" value="Genomic_DNA"/>
</dbReference>
<keyword evidence="2" id="KW-0472">Membrane</keyword>
<feature type="region of interest" description="Disordered" evidence="1">
    <location>
        <begin position="1"/>
        <end position="24"/>
    </location>
</feature>
<dbReference type="GO" id="GO:0005743">
    <property type="term" value="C:mitochondrial inner membrane"/>
    <property type="evidence" value="ECO:0007669"/>
    <property type="project" value="TreeGrafter"/>
</dbReference>
<dbReference type="AlphaFoldDB" id="A0A401S2V0"/>
<feature type="domain" description="OCIA" evidence="3">
    <location>
        <begin position="30"/>
        <end position="104"/>
    </location>
</feature>
<reference evidence="4 5" key="1">
    <citation type="journal article" date="2018" name="Nat. Ecol. Evol.">
        <title>Shark genomes provide insights into elasmobranch evolution and the origin of vertebrates.</title>
        <authorList>
            <person name="Hara Y"/>
            <person name="Yamaguchi K"/>
            <person name="Onimaru K"/>
            <person name="Kadota M"/>
            <person name="Koyanagi M"/>
            <person name="Keeley SD"/>
            <person name="Tatsumi K"/>
            <person name="Tanaka K"/>
            <person name="Motone F"/>
            <person name="Kageyama Y"/>
            <person name="Nozu R"/>
            <person name="Adachi N"/>
            <person name="Nishimura O"/>
            <person name="Nakagawa R"/>
            <person name="Tanegashima C"/>
            <person name="Kiyatake I"/>
            <person name="Matsumoto R"/>
            <person name="Murakumo K"/>
            <person name="Nishida K"/>
            <person name="Terakita A"/>
            <person name="Kuratani S"/>
            <person name="Sato K"/>
            <person name="Hyodo S Kuraku.S."/>
        </authorList>
    </citation>
    <scope>NUCLEOTIDE SEQUENCE [LARGE SCALE GENOMIC DNA]</scope>
</reference>
<evidence type="ECO:0000313" key="4">
    <source>
        <dbReference type="EMBL" id="GCC24688.1"/>
    </source>
</evidence>
<dbReference type="Proteomes" id="UP000287033">
    <property type="component" value="Unassembled WGS sequence"/>
</dbReference>
<dbReference type="OrthoDB" id="10003372at2759"/>
<keyword evidence="5" id="KW-1185">Reference proteome</keyword>
<feature type="region of interest" description="Disordered" evidence="1">
    <location>
        <begin position="129"/>
        <end position="150"/>
    </location>
</feature>
<comment type="caution">
    <text evidence="4">The sequence shown here is derived from an EMBL/GenBank/DDBJ whole genome shotgun (WGS) entry which is preliminary data.</text>
</comment>
<evidence type="ECO:0000313" key="5">
    <source>
        <dbReference type="Proteomes" id="UP000287033"/>
    </source>
</evidence>
<dbReference type="STRING" id="137246.A0A401S2V0"/>
<dbReference type="PANTHER" id="PTHR13336">
    <property type="entry name" value="OVARIAN CARCINOMA IMMUNOREACTIVE ANTIGEN"/>
    <property type="match status" value="1"/>
</dbReference>
<proteinExistence type="predicted"/>
<gene>
    <name evidence="4" type="ORF">chiPu_0003090</name>
</gene>
<organism evidence="4 5">
    <name type="scientific">Chiloscyllium punctatum</name>
    <name type="common">Brownbanded bambooshark</name>
    <name type="synonym">Hemiscyllium punctatum</name>
    <dbReference type="NCBI Taxonomy" id="137246"/>
    <lineage>
        <taxon>Eukaryota</taxon>
        <taxon>Metazoa</taxon>
        <taxon>Chordata</taxon>
        <taxon>Craniata</taxon>
        <taxon>Vertebrata</taxon>
        <taxon>Chondrichthyes</taxon>
        <taxon>Elasmobranchii</taxon>
        <taxon>Galeomorphii</taxon>
        <taxon>Galeoidea</taxon>
        <taxon>Orectolobiformes</taxon>
        <taxon>Hemiscylliidae</taxon>
        <taxon>Chiloscyllium</taxon>
    </lineage>
</organism>
<dbReference type="Pfam" id="PF07051">
    <property type="entry name" value="OCIA"/>
    <property type="match status" value="1"/>
</dbReference>